<proteinExistence type="predicted"/>
<keyword evidence="2" id="KW-1185">Reference proteome</keyword>
<protein>
    <submittedName>
        <fullName evidence="1">Uncharacterized protein</fullName>
    </submittedName>
</protein>
<dbReference type="Proteomes" id="UP001055879">
    <property type="component" value="Linkage Group LG01"/>
</dbReference>
<sequence length="153" mass="16773">MDGIIKDLDNGVGGDTGGTSCGTSLVRRLAICGSFSGVAGVAVTIGFPARRSYDQEPPTTNQREEQVEEEPCRKETKEYYKRERACQERETDDDGEVVDMEVGVVLLDPSCDVGYRFRFRKSGTVGEFRSKVALGEAGVEGYGDVVDKCTKKW</sequence>
<gene>
    <name evidence="1" type="ORF">L6452_02640</name>
</gene>
<evidence type="ECO:0000313" key="2">
    <source>
        <dbReference type="Proteomes" id="UP001055879"/>
    </source>
</evidence>
<dbReference type="EMBL" id="CM042047">
    <property type="protein sequence ID" value="KAI3771475.1"/>
    <property type="molecule type" value="Genomic_DNA"/>
</dbReference>
<name>A0ACB9FKZ2_ARCLA</name>
<reference evidence="1 2" key="2">
    <citation type="journal article" date="2022" name="Mol. Ecol. Resour.">
        <title>The genomes of chicory, endive, great burdock and yacon provide insights into Asteraceae paleo-polyploidization history and plant inulin production.</title>
        <authorList>
            <person name="Fan W."/>
            <person name="Wang S."/>
            <person name="Wang H."/>
            <person name="Wang A."/>
            <person name="Jiang F."/>
            <person name="Liu H."/>
            <person name="Zhao H."/>
            <person name="Xu D."/>
            <person name="Zhang Y."/>
        </authorList>
    </citation>
    <scope>NUCLEOTIDE SEQUENCE [LARGE SCALE GENOMIC DNA]</scope>
    <source>
        <strain evidence="2">cv. Niubang</strain>
    </source>
</reference>
<comment type="caution">
    <text evidence="1">The sequence shown here is derived from an EMBL/GenBank/DDBJ whole genome shotgun (WGS) entry which is preliminary data.</text>
</comment>
<reference evidence="2" key="1">
    <citation type="journal article" date="2022" name="Mol. Ecol. Resour.">
        <title>The genomes of chicory, endive, great burdock and yacon provide insights into Asteraceae palaeo-polyploidization history and plant inulin production.</title>
        <authorList>
            <person name="Fan W."/>
            <person name="Wang S."/>
            <person name="Wang H."/>
            <person name="Wang A."/>
            <person name="Jiang F."/>
            <person name="Liu H."/>
            <person name="Zhao H."/>
            <person name="Xu D."/>
            <person name="Zhang Y."/>
        </authorList>
    </citation>
    <scope>NUCLEOTIDE SEQUENCE [LARGE SCALE GENOMIC DNA]</scope>
    <source>
        <strain evidence="2">cv. Niubang</strain>
    </source>
</reference>
<organism evidence="1 2">
    <name type="scientific">Arctium lappa</name>
    <name type="common">Greater burdock</name>
    <name type="synonym">Lappa major</name>
    <dbReference type="NCBI Taxonomy" id="4217"/>
    <lineage>
        <taxon>Eukaryota</taxon>
        <taxon>Viridiplantae</taxon>
        <taxon>Streptophyta</taxon>
        <taxon>Embryophyta</taxon>
        <taxon>Tracheophyta</taxon>
        <taxon>Spermatophyta</taxon>
        <taxon>Magnoliopsida</taxon>
        <taxon>eudicotyledons</taxon>
        <taxon>Gunneridae</taxon>
        <taxon>Pentapetalae</taxon>
        <taxon>asterids</taxon>
        <taxon>campanulids</taxon>
        <taxon>Asterales</taxon>
        <taxon>Asteraceae</taxon>
        <taxon>Carduoideae</taxon>
        <taxon>Cardueae</taxon>
        <taxon>Arctiinae</taxon>
        <taxon>Arctium</taxon>
    </lineage>
</organism>
<accession>A0ACB9FKZ2</accession>
<evidence type="ECO:0000313" key="1">
    <source>
        <dbReference type="EMBL" id="KAI3771475.1"/>
    </source>
</evidence>